<evidence type="ECO:0000313" key="3">
    <source>
        <dbReference type="Proteomes" id="UP001396334"/>
    </source>
</evidence>
<protein>
    <submittedName>
        <fullName evidence="2">Uncharacterized protein</fullName>
    </submittedName>
</protein>
<dbReference type="Proteomes" id="UP001396334">
    <property type="component" value="Unassembled WGS sequence"/>
</dbReference>
<comment type="caution">
    <text evidence="2">The sequence shown here is derived from an EMBL/GenBank/DDBJ whole genome shotgun (WGS) entry which is preliminary data.</text>
</comment>
<dbReference type="PANTHER" id="PTHR36713">
    <property type="entry name" value="OS09G0344700 PROTEIN"/>
    <property type="match status" value="1"/>
</dbReference>
<accession>A0ABR2SCE1</accession>
<sequence>MEATEGRETTGLLDTILPPRLEDAGLEECALPPDSIQEAFLKAASVVKSRAATFFHADDEDEDEDEVERGCVDDPFPDKGKCSSDILISPPCPDMPDAVLVGGGSSDPTLDAVDGCVKEKGCGEEVGEVKDVIIVGGDNGEAMVGKGCLDDELKGLEIKGEEKKKSEKQDDDESQREKEKPILVEGFV</sequence>
<dbReference type="PANTHER" id="PTHR36713:SF1">
    <property type="entry name" value="OS09G0344700 PROTEIN"/>
    <property type="match status" value="1"/>
</dbReference>
<keyword evidence="3" id="KW-1185">Reference proteome</keyword>
<gene>
    <name evidence="2" type="ORF">V6N11_002846</name>
</gene>
<organism evidence="2 3">
    <name type="scientific">Hibiscus sabdariffa</name>
    <name type="common">roselle</name>
    <dbReference type="NCBI Taxonomy" id="183260"/>
    <lineage>
        <taxon>Eukaryota</taxon>
        <taxon>Viridiplantae</taxon>
        <taxon>Streptophyta</taxon>
        <taxon>Embryophyta</taxon>
        <taxon>Tracheophyta</taxon>
        <taxon>Spermatophyta</taxon>
        <taxon>Magnoliopsida</taxon>
        <taxon>eudicotyledons</taxon>
        <taxon>Gunneridae</taxon>
        <taxon>Pentapetalae</taxon>
        <taxon>rosids</taxon>
        <taxon>malvids</taxon>
        <taxon>Malvales</taxon>
        <taxon>Malvaceae</taxon>
        <taxon>Malvoideae</taxon>
        <taxon>Hibiscus</taxon>
    </lineage>
</organism>
<evidence type="ECO:0000313" key="2">
    <source>
        <dbReference type="EMBL" id="KAK9022597.1"/>
    </source>
</evidence>
<feature type="region of interest" description="Disordered" evidence="1">
    <location>
        <begin position="159"/>
        <end position="188"/>
    </location>
</feature>
<dbReference type="EMBL" id="JBBPBN010000015">
    <property type="protein sequence ID" value="KAK9022597.1"/>
    <property type="molecule type" value="Genomic_DNA"/>
</dbReference>
<feature type="compositionally biased region" description="Basic and acidic residues" evidence="1">
    <location>
        <begin position="159"/>
        <end position="168"/>
    </location>
</feature>
<proteinExistence type="predicted"/>
<evidence type="ECO:0000256" key="1">
    <source>
        <dbReference type="SAM" id="MobiDB-lite"/>
    </source>
</evidence>
<reference evidence="2 3" key="1">
    <citation type="journal article" date="2024" name="G3 (Bethesda)">
        <title>Genome assembly of Hibiscus sabdariffa L. provides insights into metabolisms of medicinal natural products.</title>
        <authorList>
            <person name="Kim T."/>
        </authorList>
    </citation>
    <scope>NUCLEOTIDE SEQUENCE [LARGE SCALE GENOMIC DNA]</scope>
    <source>
        <strain evidence="2">TK-2024</strain>
        <tissue evidence="2">Old leaves</tissue>
    </source>
</reference>
<name>A0ABR2SCE1_9ROSI</name>